<dbReference type="PANTHER" id="PTHR11223:SF2">
    <property type="entry name" value="EXPORTIN-1"/>
    <property type="match status" value="1"/>
</dbReference>
<dbReference type="Gene3D" id="1.25.10.10">
    <property type="entry name" value="Leucine-rich Repeat Variant"/>
    <property type="match status" value="1"/>
</dbReference>
<evidence type="ECO:0000313" key="3">
    <source>
        <dbReference type="EMBL" id="VDK73889.1"/>
    </source>
</evidence>
<dbReference type="GO" id="GO:0031267">
    <property type="term" value="F:small GTPase binding"/>
    <property type="evidence" value="ECO:0007669"/>
    <property type="project" value="InterPro"/>
</dbReference>
<dbReference type="GO" id="GO:0005634">
    <property type="term" value="C:nucleus"/>
    <property type="evidence" value="ECO:0007669"/>
    <property type="project" value="TreeGrafter"/>
</dbReference>
<accession>A0A0M3KI41</accession>
<dbReference type="AlphaFoldDB" id="A0A0M3KI41"/>
<organism evidence="5">
    <name type="scientific">Anisakis simplex</name>
    <name type="common">Herring worm</name>
    <dbReference type="NCBI Taxonomy" id="6269"/>
    <lineage>
        <taxon>Eukaryota</taxon>
        <taxon>Metazoa</taxon>
        <taxon>Ecdysozoa</taxon>
        <taxon>Nematoda</taxon>
        <taxon>Chromadorea</taxon>
        <taxon>Rhabditida</taxon>
        <taxon>Spirurina</taxon>
        <taxon>Ascaridomorpha</taxon>
        <taxon>Ascaridoidea</taxon>
        <taxon>Anisakidae</taxon>
        <taxon>Anisakis</taxon>
        <taxon>Anisakis simplex complex</taxon>
    </lineage>
</organism>
<evidence type="ECO:0000313" key="4">
    <source>
        <dbReference type="Proteomes" id="UP000267096"/>
    </source>
</evidence>
<feature type="domain" description="Importin N-terminal" evidence="2">
    <location>
        <begin position="47"/>
        <end position="99"/>
    </location>
</feature>
<dbReference type="OrthoDB" id="5845985at2759"/>
<evidence type="ECO:0000313" key="5">
    <source>
        <dbReference type="WBParaSite" id="ASIM_0002065801-mRNA-1"/>
    </source>
</evidence>
<sequence>MTMMTVAALQKAAETLLSSEKTDVALLDQVVNVMYRSTGETQQMASSILSQLKEQEGAWMRVDGILQFSQLIQTKYLALQILENLVLTRWKTLPREQCEG</sequence>
<dbReference type="PANTHER" id="PTHR11223">
    <property type="entry name" value="EXPORTIN 1/5"/>
    <property type="match status" value="1"/>
</dbReference>
<gene>
    <name evidence="3" type="ORF">ASIM_LOCUS20039</name>
</gene>
<dbReference type="GO" id="GO:0005737">
    <property type="term" value="C:cytoplasm"/>
    <property type="evidence" value="ECO:0007669"/>
    <property type="project" value="TreeGrafter"/>
</dbReference>
<dbReference type="InterPro" id="IPR001494">
    <property type="entry name" value="Importin-beta_N"/>
</dbReference>
<protein>
    <submittedName>
        <fullName evidence="5">Exportin-1 (inferred by orthology to a human protein)</fullName>
    </submittedName>
</protein>
<evidence type="ECO:0000256" key="1">
    <source>
        <dbReference type="ARBA" id="ARBA00009466"/>
    </source>
</evidence>
<dbReference type="SUPFAM" id="SSF48371">
    <property type="entry name" value="ARM repeat"/>
    <property type="match status" value="1"/>
</dbReference>
<keyword evidence="4" id="KW-1185">Reference proteome</keyword>
<dbReference type="EMBL" id="UYRR01038556">
    <property type="protein sequence ID" value="VDK73889.1"/>
    <property type="molecule type" value="Genomic_DNA"/>
</dbReference>
<evidence type="ECO:0000259" key="2">
    <source>
        <dbReference type="Pfam" id="PF03810"/>
    </source>
</evidence>
<dbReference type="InterPro" id="IPR016024">
    <property type="entry name" value="ARM-type_fold"/>
</dbReference>
<reference evidence="5" key="1">
    <citation type="submission" date="2017-02" db="UniProtKB">
        <authorList>
            <consortium name="WormBaseParasite"/>
        </authorList>
    </citation>
    <scope>IDENTIFICATION</scope>
</reference>
<dbReference type="GO" id="GO:0000055">
    <property type="term" value="P:ribosomal large subunit export from nucleus"/>
    <property type="evidence" value="ECO:0007669"/>
    <property type="project" value="TreeGrafter"/>
</dbReference>
<dbReference type="GO" id="GO:0006611">
    <property type="term" value="P:protein export from nucleus"/>
    <property type="evidence" value="ECO:0007669"/>
    <property type="project" value="InterPro"/>
</dbReference>
<reference evidence="3 4" key="2">
    <citation type="submission" date="2018-11" db="EMBL/GenBank/DDBJ databases">
        <authorList>
            <consortium name="Pathogen Informatics"/>
        </authorList>
    </citation>
    <scope>NUCLEOTIDE SEQUENCE [LARGE SCALE GENOMIC DNA]</scope>
</reference>
<dbReference type="Pfam" id="PF03810">
    <property type="entry name" value="IBN_N"/>
    <property type="match status" value="1"/>
</dbReference>
<dbReference type="GO" id="GO:0000056">
    <property type="term" value="P:ribosomal small subunit export from nucleus"/>
    <property type="evidence" value="ECO:0007669"/>
    <property type="project" value="TreeGrafter"/>
</dbReference>
<dbReference type="InterPro" id="IPR011989">
    <property type="entry name" value="ARM-like"/>
</dbReference>
<dbReference type="WBParaSite" id="ASIM_0002065801-mRNA-1">
    <property type="protein sequence ID" value="ASIM_0002065801-mRNA-1"/>
    <property type="gene ID" value="ASIM_0002065801"/>
</dbReference>
<name>A0A0M3KI41_ANISI</name>
<proteinExistence type="inferred from homology"/>
<comment type="similarity">
    <text evidence="1">Belongs to the exportin family.</text>
</comment>
<dbReference type="GO" id="GO:0005049">
    <property type="term" value="F:nuclear export signal receptor activity"/>
    <property type="evidence" value="ECO:0007669"/>
    <property type="project" value="InterPro"/>
</dbReference>
<dbReference type="Proteomes" id="UP000267096">
    <property type="component" value="Unassembled WGS sequence"/>
</dbReference>
<dbReference type="InterPro" id="IPR045065">
    <property type="entry name" value="XPO1/5"/>
</dbReference>